<dbReference type="AlphaFoldDB" id="A0AAN5CMG4"/>
<proteinExistence type="predicted"/>
<feature type="transmembrane region" description="Helical" evidence="1">
    <location>
        <begin position="99"/>
        <end position="116"/>
    </location>
</feature>
<evidence type="ECO:0000313" key="2">
    <source>
        <dbReference type="EMBL" id="GMR47119.1"/>
    </source>
</evidence>
<dbReference type="Proteomes" id="UP001328107">
    <property type="component" value="Unassembled WGS sequence"/>
</dbReference>
<feature type="non-terminal residue" evidence="2">
    <location>
        <position position="1"/>
    </location>
</feature>
<dbReference type="EMBL" id="BTRK01000004">
    <property type="protein sequence ID" value="GMR47119.1"/>
    <property type="molecule type" value="Genomic_DNA"/>
</dbReference>
<comment type="caution">
    <text evidence="2">The sequence shown here is derived from an EMBL/GenBank/DDBJ whole genome shotgun (WGS) entry which is preliminary data.</text>
</comment>
<protein>
    <submittedName>
        <fullName evidence="2">Uncharacterized protein</fullName>
    </submittedName>
</protein>
<keyword evidence="3" id="KW-1185">Reference proteome</keyword>
<evidence type="ECO:0000256" key="1">
    <source>
        <dbReference type="SAM" id="Phobius"/>
    </source>
</evidence>
<keyword evidence="1" id="KW-0472">Membrane</keyword>
<feature type="transmembrane region" description="Helical" evidence="1">
    <location>
        <begin position="128"/>
        <end position="156"/>
    </location>
</feature>
<keyword evidence="1" id="KW-0812">Transmembrane</keyword>
<reference evidence="3" key="1">
    <citation type="submission" date="2022-10" db="EMBL/GenBank/DDBJ databases">
        <title>Genome assembly of Pristionchus species.</title>
        <authorList>
            <person name="Yoshida K."/>
            <person name="Sommer R.J."/>
        </authorList>
    </citation>
    <scope>NUCLEOTIDE SEQUENCE [LARGE SCALE GENOMIC DNA]</scope>
    <source>
        <strain evidence="3">RS5460</strain>
    </source>
</reference>
<sequence length="343" mass="38539">EILAALASLEGCNGIEFSEFSSEESYCTDGRCINALSNSVLNGSTFADVDSIQLMAVDTFLYRYSLPVEVPRLVLLEGRPGAKKVATDFRYYTVYNVDAALLLMVLLTLRTVIAMVKSRISTDSMGDCYMGVLCGAADFLSRIIHLIAVTLLFFYYQSYFSGNLVMESVHEYEYGSVITDLLNGTRRLLIDKGVLMENEYTAFGPLTTVMTDERERLTLLCNDNDEVVLLWDDQLFGLSNLDQNLVKNCRLNRIDIPVGAHNHPVPHLETSLQQGEPLYFAMPRSTPRKTVKRLNHLLTSIFTHDLIRLHHFPCSKRGIISAQPQPLPFFATFDVLSLNVISQ</sequence>
<gene>
    <name evidence="2" type="ORF">PMAYCL1PPCAC_17314</name>
</gene>
<accession>A0AAN5CMG4</accession>
<keyword evidence="1" id="KW-1133">Transmembrane helix</keyword>
<evidence type="ECO:0000313" key="3">
    <source>
        <dbReference type="Proteomes" id="UP001328107"/>
    </source>
</evidence>
<name>A0AAN5CMG4_9BILA</name>
<organism evidence="2 3">
    <name type="scientific">Pristionchus mayeri</name>
    <dbReference type="NCBI Taxonomy" id="1317129"/>
    <lineage>
        <taxon>Eukaryota</taxon>
        <taxon>Metazoa</taxon>
        <taxon>Ecdysozoa</taxon>
        <taxon>Nematoda</taxon>
        <taxon>Chromadorea</taxon>
        <taxon>Rhabditida</taxon>
        <taxon>Rhabditina</taxon>
        <taxon>Diplogasteromorpha</taxon>
        <taxon>Diplogasteroidea</taxon>
        <taxon>Neodiplogasteridae</taxon>
        <taxon>Pristionchus</taxon>
    </lineage>
</organism>